<dbReference type="GO" id="GO:0016226">
    <property type="term" value="P:iron-sulfur cluster assembly"/>
    <property type="evidence" value="ECO:0007669"/>
    <property type="project" value="InterPro"/>
</dbReference>
<dbReference type="InterPro" id="IPR020895">
    <property type="entry name" value="Frataxin_CS"/>
</dbReference>
<evidence type="ECO:0000256" key="9">
    <source>
        <dbReference type="ARBA" id="ARBA00023004"/>
    </source>
</evidence>
<dbReference type="GO" id="GO:0051537">
    <property type="term" value="F:2 iron, 2 sulfur cluster binding"/>
    <property type="evidence" value="ECO:0007669"/>
    <property type="project" value="TreeGrafter"/>
</dbReference>
<evidence type="ECO:0000256" key="8">
    <source>
        <dbReference type="ARBA" id="ARBA00023002"/>
    </source>
</evidence>
<dbReference type="EMBL" id="VCHE01000265">
    <property type="protein sequence ID" value="KAB2568825.1"/>
    <property type="molecule type" value="Genomic_DNA"/>
</dbReference>
<evidence type="ECO:0000256" key="5">
    <source>
        <dbReference type="ARBA" id="ARBA00022448"/>
    </source>
</evidence>
<dbReference type="PROSITE" id="PS01344">
    <property type="entry name" value="FRATAXIN_1"/>
    <property type="match status" value="1"/>
</dbReference>
<evidence type="ECO:0000256" key="11">
    <source>
        <dbReference type="ARBA" id="ARBA00023128"/>
    </source>
</evidence>
<dbReference type="PROSITE" id="PS50810">
    <property type="entry name" value="FRATAXIN_2"/>
    <property type="match status" value="1"/>
</dbReference>
<dbReference type="GO" id="GO:0008198">
    <property type="term" value="F:ferrous iron binding"/>
    <property type="evidence" value="ECO:0007669"/>
    <property type="project" value="TreeGrafter"/>
</dbReference>
<evidence type="ECO:0000256" key="7">
    <source>
        <dbReference type="ARBA" id="ARBA00022946"/>
    </source>
</evidence>
<dbReference type="PANTHER" id="PTHR16821">
    <property type="entry name" value="FRATAXIN"/>
    <property type="match status" value="1"/>
</dbReference>
<dbReference type="EC" id="1.16.3.1" evidence="3"/>
<keyword evidence="11" id="KW-0496">Mitochondrion</keyword>
<dbReference type="InterPro" id="IPR002908">
    <property type="entry name" value="Frataxin/CyaY"/>
</dbReference>
<dbReference type="FunFam" id="3.30.920.10:FF:000004">
    <property type="entry name" value="Mitochondrial chaperone Frataxin"/>
    <property type="match status" value="1"/>
</dbReference>
<dbReference type="PANTHER" id="PTHR16821:SF2">
    <property type="entry name" value="FRATAXIN, MITOCHONDRIAL"/>
    <property type="match status" value="1"/>
</dbReference>
<dbReference type="SUPFAM" id="SSF55387">
    <property type="entry name" value="Frataxin/Nqo15-like"/>
    <property type="match status" value="1"/>
</dbReference>
<dbReference type="OrthoDB" id="1897642at2759"/>
<dbReference type="NCBIfam" id="TIGR03421">
    <property type="entry name" value="FeS_CyaY"/>
    <property type="match status" value="1"/>
</dbReference>
<dbReference type="GO" id="GO:0008199">
    <property type="term" value="F:ferric iron binding"/>
    <property type="evidence" value="ECO:0007669"/>
    <property type="project" value="InterPro"/>
</dbReference>
<keyword evidence="7" id="KW-0809">Transit peptide</keyword>
<evidence type="ECO:0000256" key="2">
    <source>
        <dbReference type="ARBA" id="ARBA00008183"/>
    </source>
</evidence>
<dbReference type="GO" id="GO:0006879">
    <property type="term" value="P:intracellular iron ion homeostasis"/>
    <property type="evidence" value="ECO:0007669"/>
    <property type="project" value="UniProtKB-KW"/>
</dbReference>
<evidence type="ECO:0000313" key="14">
    <source>
        <dbReference type="EMBL" id="KAB2568825.1"/>
    </source>
</evidence>
<comment type="subcellular location">
    <subcellularLocation>
        <location evidence="1">Mitochondrion</location>
    </subcellularLocation>
</comment>
<evidence type="ECO:0000256" key="1">
    <source>
        <dbReference type="ARBA" id="ARBA00004173"/>
    </source>
</evidence>
<reference evidence="14 15" key="1">
    <citation type="journal article" date="2019" name="Sci. Rep.">
        <title>A multi-omics analysis of the grapevine pathogen Lasiodiplodia theobromae reveals that temperature affects the expression of virulence- and pathogenicity-related genes.</title>
        <authorList>
            <person name="Felix C."/>
            <person name="Meneses R."/>
            <person name="Goncalves M.F.M."/>
            <person name="Tilleman L."/>
            <person name="Duarte A.S."/>
            <person name="Jorrin-Novo J.V."/>
            <person name="Van de Peer Y."/>
            <person name="Deforce D."/>
            <person name="Van Nieuwerburgh F."/>
            <person name="Esteves A.C."/>
            <person name="Alves A."/>
        </authorList>
    </citation>
    <scope>NUCLEOTIDE SEQUENCE [LARGE SCALE GENOMIC DNA]</scope>
    <source>
        <strain evidence="14 15">LA-SOL3</strain>
    </source>
</reference>
<feature type="compositionally biased region" description="Polar residues" evidence="13">
    <location>
        <begin position="78"/>
        <end position="87"/>
    </location>
</feature>
<evidence type="ECO:0000313" key="15">
    <source>
        <dbReference type="Proteomes" id="UP000325902"/>
    </source>
</evidence>
<keyword evidence="5" id="KW-0813">Transport</keyword>
<keyword evidence="10" id="KW-0406">Ion transport</keyword>
<accession>A0A5N5CU12</accession>
<dbReference type="SMART" id="SM01219">
    <property type="entry name" value="Frataxin_Cyay"/>
    <property type="match status" value="1"/>
</dbReference>
<comment type="similarity">
    <text evidence="2">Belongs to the frataxin family.</text>
</comment>
<keyword evidence="8" id="KW-0560">Oxidoreductase</keyword>
<dbReference type="InterPro" id="IPR017789">
    <property type="entry name" value="Frataxin"/>
</dbReference>
<evidence type="ECO:0000256" key="3">
    <source>
        <dbReference type="ARBA" id="ARBA00013107"/>
    </source>
</evidence>
<dbReference type="AlphaFoldDB" id="A0A5N5CU12"/>
<dbReference type="InterPro" id="IPR036524">
    <property type="entry name" value="Frataxin/CyaY_sf"/>
</dbReference>
<dbReference type="GO" id="GO:0004322">
    <property type="term" value="F:ferroxidase activity"/>
    <property type="evidence" value="ECO:0007669"/>
    <property type="project" value="UniProtKB-EC"/>
</dbReference>
<dbReference type="Gene3D" id="3.30.920.10">
    <property type="entry name" value="Frataxin/CyaY"/>
    <property type="match status" value="1"/>
</dbReference>
<evidence type="ECO:0000256" key="12">
    <source>
        <dbReference type="ARBA" id="ARBA00047990"/>
    </source>
</evidence>
<protein>
    <recommendedName>
        <fullName evidence="3">ferroxidase</fullName>
        <ecNumber evidence="3">1.16.3.1</ecNumber>
    </recommendedName>
</protein>
<dbReference type="NCBIfam" id="TIGR03422">
    <property type="entry name" value="mito_frataxin"/>
    <property type="match status" value="1"/>
</dbReference>
<evidence type="ECO:0000256" key="10">
    <source>
        <dbReference type="ARBA" id="ARBA00023065"/>
    </source>
</evidence>
<keyword evidence="15" id="KW-1185">Reference proteome</keyword>
<comment type="caution">
    <text evidence="14">The sequence shown here is derived from an EMBL/GenBank/DDBJ whole genome shotgun (WGS) entry which is preliminary data.</text>
</comment>
<dbReference type="Proteomes" id="UP000325902">
    <property type="component" value="Unassembled WGS sequence"/>
</dbReference>
<dbReference type="Pfam" id="PF01491">
    <property type="entry name" value="Frataxin_Cyay"/>
    <property type="match status" value="1"/>
</dbReference>
<keyword evidence="9" id="KW-0408">Iron</keyword>
<dbReference type="GO" id="GO:0005739">
    <property type="term" value="C:mitochondrion"/>
    <property type="evidence" value="ECO:0007669"/>
    <property type="project" value="UniProtKB-SubCell"/>
</dbReference>
<keyword evidence="6" id="KW-0410">Iron transport</keyword>
<comment type="catalytic activity">
    <reaction evidence="12">
        <text>4 Fe(2+) + O2 + 4 H(+) = 4 Fe(3+) + 2 H2O</text>
        <dbReference type="Rhea" id="RHEA:11148"/>
        <dbReference type="ChEBI" id="CHEBI:15377"/>
        <dbReference type="ChEBI" id="CHEBI:15378"/>
        <dbReference type="ChEBI" id="CHEBI:15379"/>
        <dbReference type="ChEBI" id="CHEBI:29033"/>
        <dbReference type="ChEBI" id="CHEBI:29034"/>
        <dbReference type="EC" id="1.16.3.1"/>
    </reaction>
</comment>
<proteinExistence type="inferred from homology"/>
<name>A0A5N5CU12_9PEZI</name>
<evidence type="ECO:0000256" key="4">
    <source>
        <dbReference type="ARBA" id="ARBA00022434"/>
    </source>
</evidence>
<organism evidence="14 15">
    <name type="scientific">Lasiodiplodia theobromae</name>
    <dbReference type="NCBI Taxonomy" id="45133"/>
    <lineage>
        <taxon>Eukaryota</taxon>
        <taxon>Fungi</taxon>
        <taxon>Dikarya</taxon>
        <taxon>Ascomycota</taxon>
        <taxon>Pezizomycotina</taxon>
        <taxon>Dothideomycetes</taxon>
        <taxon>Dothideomycetes incertae sedis</taxon>
        <taxon>Botryosphaeriales</taxon>
        <taxon>Botryosphaeriaceae</taxon>
        <taxon>Lasiodiplodia</taxon>
    </lineage>
</organism>
<gene>
    <name evidence="14" type="primary">YFH1</name>
    <name evidence="14" type="ORF">DBV05_g12492</name>
</gene>
<dbReference type="GO" id="GO:0034986">
    <property type="term" value="F:iron chaperone activity"/>
    <property type="evidence" value="ECO:0007669"/>
    <property type="project" value="TreeGrafter"/>
</dbReference>
<dbReference type="GO" id="GO:0006826">
    <property type="term" value="P:iron ion transport"/>
    <property type="evidence" value="ECO:0007669"/>
    <property type="project" value="UniProtKB-KW"/>
</dbReference>
<evidence type="ECO:0000256" key="6">
    <source>
        <dbReference type="ARBA" id="ARBA00022496"/>
    </source>
</evidence>
<feature type="region of interest" description="Disordered" evidence="13">
    <location>
        <begin position="59"/>
        <end position="87"/>
    </location>
</feature>
<keyword evidence="4" id="KW-0409">Iron storage</keyword>
<sequence>MVLPAASRVVGRAALRASLTGTTSAARLGAAVPAASSALRSRASPVVASSLLLRRSLSSSPNSRSIIPDAEHPAPKQSEASDSVANTQPTDISLSEYHEHADRYLELLQQKLEDKQDAGEGVEVEYSAGVLTVDKRGVGTYVLNKQPPNKQIWLSSPVTGPKRFDWVVQGESMHQKADGGIGDWIYLRDGSSLTGLIRKELGVDVSVDGEVP</sequence>
<evidence type="ECO:0000256" key="13">
    <source>
        <dbReference type="SAM" id="MobiDB-lite"/>
    </source>
</evidence>